<evidence type="ECO:0000256" key="8">
    <source>
        <dbReference type="ARBA" id="ARBA00023163"/>
    </source>
</evidence>
<evidence type="ECO:0000256" key="9">
    <source>
        <dbReference type="PROSITE-ProRule" id="PRU00169"/>
    </source>
</evidence>
<evidence type="ECO:0000256" key="10">
    <source>
        <dbReference type="PROSITE-ProRule" id="PRU01091"/>
    </source>
</evidence>
<keyword evidence="2" id="KW-0963">Cytoplasm</keyword>
<dbReference type="GO" id="GO:0000156">
    <property type="term" value="F:phosphorelay response regulator activity"/>
    <property type="evidence" value="ECO:0007669"/>
    <property type="project" value="TreeGrafter"/>
</dbReference>
<feature type="DNA-binding region" description="OmpR/PhoB-type" evidence="10">
    <location>
        <begin position="133"/>
        <end position="228"/>
    </location>
</feature>
<dbReference type="InterPro" id="IPR001789">
    <property type="entry name" value="Sig_transdc_resp-reg_receiver"/>
</dbReference>
<dbReference type="EMBL" id="CP026095">
    <property type="protein sequence ID" value="AZV43827.1"/>
    <property type="molecule type" value="Genomic_DNA"/>
</dbReference>
<dbReference type="Pfam" id="PF00072">
    <property type="entry name" value="Response_reg"/>
    <property type="match status" value="1"/>
</dbReference>
<dbReference type="CDD" id="cd17574">
    <property type="entry name" value="REC_OmpR"/>
    <property type="match status" value="1"/>
</dbReference>
<dbReference type="PANTHER" id="PTHR48111:SF44">
    <property type="entry name" value="TRANSCRIPTIONAL REGULATORY PROTEIN RESD"/>
    <property type="match status" value="1"/>
</dbReference>
<evidence type="ECO:0000256" key="4">
    <source>
        <dbReference type="ARBA" id="ARBA00023012"/>
    </source>
</evidence>
<dbReference type="InterPro" id="IPR039420">
    <property type="entry name" value="WalR-like"/>
</dbReference>
<keyword evidence="7" id="KW-0010">Activator</keyword>
<proteinExistence type="predicted"/>
<name>A0A3T0KTU2_9BACI</name>
<dbReference type="Proteomes" id="UP000283095">
    <property type="component" value="Chromosome"/>
</dbReference>
<dbReference type="InterPro" id="IPR011006">
    <property type="entry name" value="CheY-like_superfamily"/>
</dbReference>
<dbReference type="GO" id="GO:0006355">
    <property type="term" value="P:regulation of DNA-templated transcription"/>
    <property type="evidence" value="ECO:0007669"/>
    <property type="project" value="InterPro"/>
</dbReference>
<dbReference type="FunFam" id="1.10.10.10:FF:000018">
    <property type="entry name" value="DNA-binding response regulator ResD"/>
    <property type="match status" value="1"/>
</dbReference>
<dbReference type="Pfam" id="PF00486">
    <property type="entry name" value="Trans_reg_C"/>
    <property type="match status" value="1"/>
</dbReference>
<dbReference type="InterPro" id="IPR016032">
    <property type="entry name" value="Sig_transdc_resp-reg_C-effctor"/>
</dbReference>
<dbReference type="SUPFAM" id="SSF46894">
    <property type="entry name" value="C-terminal effector domain of the bipartite response regulators"/>
    <property type="match status" value="1"/>
</dbReference>
<dbReference type="Gene3D" id="6.10.250.690">
    <property type="match status" value="1"/>
</dbReference>
<dbReference type="GO" id="GO:0000976">
    <property type="term" value="F:transcription cis-regulatory region binding"/>
    <property type="evidence" value="ECO:0007669"/>
    <property type="project" value="TreeGrafter"/>
</dbReference>
<dbReference type="CDD" id="cd00383">
    <property type="entry name" value="trans_reg_C"/>
    <property type="match status" value="1"/>
</dbReference>
<feature type="domain" description="Response regulatory" evidence="11">
    <location>
        <begin position="7"/>
        <end position="120"/>
    </location>
</feature>
<dbReference type="KEGG" id="pasa:BAOM_3218"/>
<evidence type="ECO:0000259" key="12">
    <source>
        <dbReference type="PROSITE" id="PS51755"/>
    </source>
</evidence>
<comment type="subcellular location">
    <subcellularLocation>
        <location evidence="1">Cytoplasm</location>
    </subcellularLocation>
</comment>
<keyword evidence="6 10" id="KW-0238">DNA-binding</keyword>
<dbReference type="GO" id="GO:0032993">
    <property type="term" value="C:protein-DNA complex"/>
    <property type="evidence" value="ECO:0007669"/>
    <property type="project" value="TreeGrafter"/>
</dbReference>
<keyword evidence="4" id="KW-0902">Two-component regulatory system</keyword>
<dbReference type="SMART" id="SM00862">
    <property type="entry name" value="Trans_reg_C"/>
    <property type="match status" value="1"/>
</dbReference>
<evidence type="ECO:0000259" key="11">
    <source>
        <dbReference type="PROSITE" id="PS50110"/>
    </source>
</evidence>
<evidence type="ECO:0000256" key="3">
    <source>
        <dbReference type="ARBA" id="ARBA00022553"/>
    </source>
</evidence>
<dbReference type="FunFam" id="3.40.50.2300:FF:000001">
    <property type="entry name" value="DNA-binding response regulator PhoB"/>
    <property type="match status" value="1"/>
</dbReference>
<dbReference type="PROSITE" id="PS51755">
    <property type="entry name" value="OMPR_PHOB"/>
    <property type="match status" value="1"/>
</dbReference>
<dbReference type="PANTHER" id="PTHR48111">
    <property type="entry name" value="REGULATOR OF RPOS"/>
    <property type="match status" value="1"/>
</dbReference>
<keyword evidence="8" id="KW-0804">Transcription</keyword>
<dbReference type="Gene3D" id="3.40.50.2300">
    <property type="match status" value="1"/>
</dbReference>
<evidence type="ECO:0000256" key="5">
    <source>
        <dbReference type="ARBA" id="ARBA00023015"/>
    </source>
</evidence>
<protein>
    <recommendedName>
        <fullName evidence="15">DNA-binding response regulator</fullName>
    </recommendedName>
</protein>
<feature type="domain" description="OmpR/PhoB-type" evidence="12">
    <location>
        <begin position="133"/>
        <end position="228"/>
    </location>
</feature>
<dbReference type="GO" id="GO:0005829">
    <property type="term" value="C:cytosol"/>
    <property type="evidence" value="ECO:0007669"/>
    <property type="project" value="TreeGrafter"/>
</dbReference>
<keyword evidence="3 9" id="KW-0597">Phosphoprotein</keyword>
<reference evidence="13 14" key="1">
    <citation type="submission" date="2018-01" db="EMBL/GenBank/DDBJ databases">
        <title>Bacillus asahii Genome sequencing and assembly.</title>
        <authorList>
            <person name="Jiang H."/>
            <person name="Feng Y."/>
            <person name="Zhao F."/>
            <person name="Lin X."/>
        </authorList>
    </citation>
    <scope>NUCLEOTIDE SEQUENCE [LARGE SCALE GENOMIC DNA]</scope>
    <source>
        <strain evidence="13 14">OM18</strain>
    </source>
</reference>
<sequence length="232" mass="26655">MCMSDYTILVVDDEKDMRTLIEMYLLNSGYHCLQAQDGEEAIRCLEHATVDLILLDIMMPQRDGFLVCEQLRRKSDVPIIFVSAKGEEWDKVKGLKLGGDDYVVKPFNPGELMARVEAVLRRTGKKATLYTEQDVVRLGKIEVNQKARTVTINGQLINVTLKEFDLLLFLMRHKNQALSREQLLEHVWEGSYGSSLRTVDTHIKTLRMKLKEADYIQTVWGIGYKMGDEHFA</sequence>
<feature type="modified residue" description="4-aspartylphosphate" evidence="9">
    <location>
        <position position="56"/>
    </location>
</feature>
<organism evidence="13 14">
    <name type="scientific">Peribacillus asahii</name>
    <dbReference type="NCBI Taxonomy" id="228899"/>
    <lineage>
        <taxon>Bacteria</taxon>
        <taxon>Bacillati</taxon>
        <taxon>Bacillota</taxon>
        <taxon>Bacilli</taxon>
        <taxon>Bacillales</taxon>
        <taxon>Bacillaceae</taxon>
        <taxon>Peribacillus</taxon>
    </lineage>
</organism>
<dbReference type="Gene3D" id="1.10.10.10">
    <property type="entry name" value="Winged helix-like DNA-binding domain superfamily/Winged helix DNA-binding domain"/>
    <property type="match status" value="1"/>
</dbReference>
<dbReference type="SUPFAM" id="SSF52172">
    <property type="entry name" value="CheY-like"/>
    <property type="match status" value="1"/>
</dbReference>
<dbReference type="SMART" id="SM00448">
    <property type="entry name" value="REC"/>
    <property type="match status" value="1"/>
</dbReference>
<dbReference type="AlphaFoldDB" id="A0A3T0KTU2"/>
<evidence type="ECO:0000256" key="6">
    <source>
        <dbReference type="ARBA" id="ARBA00023125"/>
    </source>
</evidence>
<accession>A0A3T0KTU2</accession>
<evidence type="ECO:0000256" key="1">
    <source>
        <dbReference type="ARBA" id="ARBA00004496"/>
    </source>
</evidence>
<dbReference type="InterPro" id="IPR036388">
    <property type="entry name" value="WH-like_DNA-bd_sf"/>
</dbReference>
<gene>
    <name evidence="13" type="ORF">BAOM_3218</name>
</gene>
<dbReference type="InterPro" id="IPR001867">
    <property type="entry name" value="OmpR/PhoB-type_DNA-bd"/>
</dbReference>
<evidence type="ECO:0008006" key="15">
    <source>
        <dbReference type="Google" id="ProtNLM"/>
    </source>
</evidence>
<dbReference type="PROSITE" id="PS50110">
    <property type="entry name" value="RESPONSE_REGULATORY"/>
    <property type="match status" value="1"/>
</dbReference>
<evidence type="ECO:0000313" key="14">
    <source>
        <dbReference type="Proteomes" id="UP000283095"/>
    </source>
</evidence>
<evidence type="ECO:0000256" key="7">
    <source>
        <dbReference type="ARBA" id="ARBA00023159"/>
    </source>
</evidence>
<keyword evidence="5" id="KW-0805">Transcription regulation</keyword>
<evidence type="ECO:0000313" key="13">
    <source>
        <dbReference type="EMBL" id="AZV43827.1"/>
    </source>
</evidence>
<evidence type="ECO:0000256" key="2">
    <source>
        <dbReference type="ARBA" id="ARBA00022490"/>
    </source>
</evidence>